<dbReference type="SUPFAM" id="SSF49503">
    <property type="entry name" value="Cupredoxins"/>
    <property type="match status" value="1"/>
</dbReference>
<dbReference type="CDD" id="cd00371">
    <property type="entry name" value="HMA"/>
    <property type="match status" value="1"/>
</dbReference>
<feature type="transmembrane region" description="Helical" evidence="2">
    <location>
        <begin position="205"/>
        <end position="225"/>
    </location>
</feature>
<dbReference type="Pfam" id="PF13386">
    <property type="entry name" value="DsbD_2"/>
    <property type="match status" value="1"/>
</dbReference>
<dbReference type="InterPro" id="IPR028096">
    <property type="entry name" value="EfeO_Cupredoxin"/>
</dbReference>
<dbReference type="FunFam" id="3.30.70.100:FF:000001">
    <property type="entry name" value="ATPase copper transporting beta"/>
    <property type="match status" value="1"/>
</dbReference>
<keyword evidence="2" id="KW-1133">Transmembrane helix</keyword>
<feature type="transmembrane region" description="Helical" evidence="2">
    <location>
        <begin position="179"/>
        <end position="199"/>
    </location>
</feature>
<evidence type="ECO:0000256" key="2">
    <source>
        <dbReference type="SAM" id="Phobius"/>
    </source>
</evidence>
<dbReference type="Gene3D" id="2.60.40.420">
    <property type="entry name" value="Cupredoxins - blue copper proteins"/>
    <property type="match status" value="1"/>
</dbReference>
<feature type="transmembrane region" description="Helical" evidence="2">
    <location>
        <begin position="91"/>
        <end position="112"/>
    </location>
</feature>
<dbReference type="EMBL" id="MHHZ01000012">
    <property type="protein sequence ID" value="OGY41865.1"/>
    <property type="molecule type" value="Genomic_DNA"/>
</dbReference>
<dbReference type="InterPro" id="IPR008972">
    <property type="entry name" value="Cupredoxin"/>
</dbReference>
<keyword evidence="2" id="KW-0812">Transmembrane</keyword>
<dbReference type="InterPro" id="IPR036163">
    <property type="entry name" value="HMA_dom_sf"/>
</dbReference>
<accession>A0A1G1XP88</accession>
<dbReference type="Pfam" id="PF00403">
    <property type="entry name" value="HMA"/>
    <property type="match status" value="1"/>
</dbReference>
<feature type="domain" description="HMA" evidence="3">
    <location>
        <begin position="3"/>
        <end position="69"/>
    </location>
</feature>
<dbReference type="SUPFAM" id="SSF55008">
    <property type="entry name" value="HMA, heavy metal-associated domain"/>
    <property type="match status" value="1"/>
</dbReference>
<dbReference type="InterPro" id="IPR006121">
    <property type="entry name" value="HMA_dom"/>
</dbReference>
<feature type="transmembrane region" description="Helical" evidence="2">
    <location>
        <begin position="293"/>
        <end position="311"/>
    </location>
</feature>
<evidence type="ECO:0000256" key="1">
    <source>
        <dbReference type="ARBA" id="ARBA00022723"/>
    </source>
</evidence>
<dbReference type="GO" id="GO:0046872">
    <property type="term" value="F:metal ion binding"/>
    <property type="evidence" value="ECO:0007669"/>
    <property type="project" value="UniProtKB-KW"/>
</dbReference>
<protein>
    <recommendedName>
        <fullName evidence="3">HMA domain-containing protein</fullName>
    </recommendedName>
</protein>
<organism evidence="4 5">
    <name type="scientific">Candidatus Buchananbacteria bacterium RBG_13_36_9</name>
    <dbReference type="NCBI Taxonomy" id="1797530"/>
    <lineage>
        <taxon>Bacteria</taxon>
        <taxon>Candidatus Buchananiibacteriota</taxon>
    </lineage>
</organism>
<gene>
    <name evidence="4" type="ORF">A2Y82_05415</name>
</gene>
<feature type="transmembrane region" description="Helical" evidence="2">
    <location>
        <begin position="132"/>
        <end position="158"/>
    </location>
</feature>
<keyword evidence="1" id="KW-0479">Metal-binding</keyword>
<dbReference type="Gene3D" id="3.30.70.100">
    <property type="match status" value="1"/>
</dbReference>
<reference evidence="4 5" key="1">
    <citation type="journal article" date="2016" name="Nat. Commun.">
        <title>Thousands of microbial genomes shed light on interconnected biogeochemical processes in an aquifer system.</title>
        <authorList>
            <person name="Anantharaman K."/>
            <person name="Brown C.T."/>
            <person name="Hug L.A."/>
            <person name="Sharon I."/>
            <person name="Castelle C.J."/>
            <person name="Probst A.J."/>
            <person name="Thomas B.C."/>
            <person name="Singh A."/>
            <person name="Wilkins M.J."/>
            <person name="Karaoz U."/>
            <person name="Brodie E.L."/>
            <person name="Williams K.H."/>
            <person name="Hubbard S.S."/>
            <person name="Banfield J.F."/>
        </authorList>
    </citation>
    <scope>NUCLEOTIDE SEQUENCE [LARGE SCALE GENOMIC DNA]</scope>
</reference>
<dbReference type="PROSITE" id="PS50846">
    <property type="entry name" value="HMA_2"/>
    <property type="match status" value="1"/>
</dbReference>
<feature type="transmembrane region" description="Helical" evidence="2">
    <location>
        <begin position="259"/>
        <end position="281"/>
    </location>
</feature>
<keyword evidence="2" id="KW-0472">Membrane</keyword>
<evidence type="ECO:0000313" key="4">
    <source>
        <dbReference type="EMBL" id="OGY41865.1"/>
    </source>
</evidence>
<dbReference type="AlphaFoldDB" id="A0A1G1XP88"/>
<name>A0A1G1XP88_9BACT</name>
<dbReference type="PANTHER" id="PTHR42208:SF1">
    <property type="entry name" value="HEAVY METAL TRANSPORTER"/>
    <property type="match status" value="1"/>
</dbReference>
<dbReference type="InterPro" id="IPR017969">
    <property type="entry name" value="Heavy-metal-associated_CS"/>
</dbReference>
<evidence type="ECO:0000259" key="3">
    <source>
        <dbReference type="PROSITE" id="PS50846"/>
    </source>
</evidence>
<evidence type="ECO:0000313" key="5">
    <source>
        <dbReference type="Proteomes" id="UP000176498"/>
    </source>
</evidence>
<dbReference type="Proteomes" id="UP000176498">
    <property type="component" value="Unassembled WGS sequence"/>
</dbReference>
<comment type="caution">
    <text evidence="4">The sequence shown here is derived from an EMBL/GenBank/DDBJ whole genome shotgun (WGS) entry which is preliminary data.</text>
</comment>
<dbReference type="Pfam" id="PF13473">
    <property type="entry name" value="Cupredoxin_1"/>
    <property type="match status" value="1"/>
</dbReference>
<sequence>MNKILKFKIVGMHCQSCKTLIEEEVKSLPGINKIEVDYATGQANLEYDDEKTSITEIFKTISNLNYQPQTCEIKPEKKKEKVKVQHNNRSSFLLGILIPLAIGLLIGAYFLFTNFGGFEILAKLNEPNIGYGLIFIIGLLAGFHCIGMCGGLVIAYSTSSIKSQPQEKKLVTPHFQYNLGRLISYTVMGGVLGGIGKFFGINPVFTGIVMLIAGGLMVLMGLSFVTKWQILEKIKVKTPNFIAKYLFGQKHSQKPKGPFIIGLLNGFMPCGPLQAMQLYALAAGNFIKGGLSMAVYALGTIPLMFGFGLFISKISSQFITKIVKVSGVLVIILGIIMFNRGLTNLGSGFIAPSTGKNSSTQIIYGYQEVKMDLGAFGYEPNVLYVKKGVPVRWIINVKQMSGCTSAIRLDEYEIYKQLNYGENIIEFTPDKLGEIKFSCGMRMVWGKFIVT</sequence>
<dbReference type="PROSITE" id="PS01047">
    <property type="entry name" value="HMA_1"/>
    <property type="match status" value="1"/>
</dbReference>
<dbReference type="InterPro" id="IPR039447">
    <property type="entry name" value="UreH-like_TM_dom"/>
</dbReference>
<feature type="transmembrane region" description="Helical" evidence="2">
    <location>
        <begin position="318"/>
        <end position="338"/>
    </location>
</feature>
<proteinExistence type="predicted"/>
<dbReference type="PANTHER" id="PTHR42208">
    <property type="entry name" value="HEAVY METAL TRANSPORTER-RELATED"/>
    <property type="match status" value="1"/>
</dbReference>